<evidence type="ECO:0000313" key="1">
    <source>
        <dbReference type="EMBL" id="ADF50580.1"/>
    </source>
</evidence>
<dbReference type="KEGG" id="zpr:ZPR_0219"/>
<accession>D5BCR7</accession>
<protein>
    <submittedName>
        <fullName evidence="1">Uncharacterized protein</fullName>
    </submittedName>
</protein>
<organism evidence="1 2">
    <name type="scientific">Zunongwangia profunda (strain DSM 18752 / CCTCC AB 206139 / SM-A87)</name>
    <name type="common">Wangia profunda</name>
    <dbReference type="NCBI Taxonomy" id="655815"/>
    <lineage>
        <taxon>Bacteria</taxon>
        <taxon>Pseudomonadati</taxon>
        <taxon>Bacteroidota</taxon>
        <taxon>Flavobacteriia</taxon>
        <taxon>Flavobacteriales</taxon>
        <taxon>Flavobacteriaceae</taxon>
        <taxon>Zunongwangia</taxon>
    </lineage>
</organism>
<name>D5BCR7_ZUNPS</name>
<dbReference type="Proteomes" id="UP000001654">
    <property type="component" value="Chromosome"/>
</dbReference>
<sequence>MKDLGQNSAKSFNNIDSALIKLMAFLYPNLLFVQNNP</sequence>
<gene>
    <name evidence="1" type="ordered locus">ZPR_0219</name>
</gene>
<proteinExistence type="predicted"/>
<keyword evidence="2" id="KW-1185">Reference proteome</keyword>
<dbReference type="HOGENOM" id="CLU_3350764_0_0_10"/>
<reference evidence="1 2" key="1">
    <citation type="journal article" date="2010" name="BMC Genomics">
        <title>The complete genome of Zunongwangia profunda SM-A87 reveals its adaptation to the deep-sea environment and ecological role in sedimentary organic nitrogen degradation.</title>
        <authorList>
            <person name="Qin Q.L."/>
            <person name="Zhang X.Y."/>
            <person name="Wang X.M."/>
            <person name="Liu G.M."/>
            <person name="Chen X.L."/>
            <person name="Xie B.B."/>
            <person name="Dang H.Y."/>
            <person name="Zhou B.C."/>
            <person name="Yu J."/>
            <person name="Zhang Y.Z."/>
        </authorList>
    </citation>
    <scope>NUCLEOTIDE SEQUENCE [LARGE SCALE GENOMIC DNA]</scope>
    <source>
        <strain evidence="2">DSM 18752 / CCTCC AB 206139 / SM-A87</strain>
    </source>
</reference>
<evidence type="ECO:0000313" key="2">
    <source>
        <dbReference type="Proteomes" id="UP000001654"/>
    </source>
</evidence>
<dbReference type="AlphaFoldDB" id="D5BCR7"/>
<dbReference type="EMBL" id="CP001650">
    <property type="protein sequence ID" value="ADF50580.1"/>
    <property type="molecule type" value="Genomic_DNA"/>
</dbReference>